<dbReference type="GO" id="GO:0005737">
    <property type="term" value="C:cytoplasm"/>
    <property type="evidence" value="ECO:0007669"/>
    <property type="project" value="TreeGrafter"/>
</dbReference>
<dbReference type="InterPro" id="IPR012394">
    <property type="entry name" value="Aldehyde_DH_NAD(P)"/>
</dbReference>
<feature type="domain" description="Aldehyde dehydrogenase" evidence="6">
    <location>
        <begin position="8"/>
        <end position="432"/>
    </location>
</feature>
<gene>
    <name evidence="7" type="primary">ALDH3A2</name>
    <name evidence="7" type="ORF">BGZ70_008205</name>
</gene>
<dbReference type="AlphaFoldDB" id="A0A9P6M1T6"/>
<sequence length="441" mass="48832">MTVEYTPVHAIPKIVANSRASFLTHRTQSLEFRKEQLRALQRMVSENSEELINAIYSDLKRTSDFEIPTCIKVCKEFIEHLETLTQNQKAAGLAENDDCYVRLSPLGSVLIIGAWNFPIMLVLEPLAGAIAAGNTCVIKPSEVSQTSATVLTRLLQKYMDPQVVAVINGGAEETTALLKERFDHIFYTGGTEVGRIIMMAAAKNLTPVTLELGGKCPVIVSAKSDLIKAAQTIAGWKAMNCGQICLTVDYVLCPKHLQEELIKNVIGTWQHLYGANPKEAKNYAKVVSKRQHERLVKVLKAVEGENKIVYGGKHDVEHLYIEPTIVTNVSLNDEIMKHEIFGPILPIVACEDLDEAIRIINTQEHPLNMNIFTNDKAEVERVLRETRSGAVNVNDVAAHFGHHALPFGGVGHSGIGNYHGKYSIDTFSHKRAVMVRNLAHL</sequence>
<dbReference type="OrthoDB" id="440325at2759"/>
<evidence type="ECO:0000313" key="8">
    <source>
        <dbReference type="Proteomes" id="UP000738359"/>
    </source>
</evidence>
<proteinExistence type="inferred from homology"/>
<dbReference type="Proteomes" id="UP000738359">
    <property type="component" value="Unassembled WGS sequence"/>
</dbReference>
<dbReference type="InterPro" id="IPR016163">
    <property type="entry name" value="Ald_DH_C"/>
</dbReference>
<protein>
    <recommendedName>
        <fullName evidence="4">Aldehyde dehydrogenase</fullName>
    </recommendedName>
</protein>
<accession>A0A9P6M1T6</accession>
<dbReference type="PIRSF" id="PIRSF036492">
    <property type="entry name" value="ALDH"/>
    <property type="match status" value="1"/>
</dbReference>
<dbReference type="PANTHER" id="PTHR43570:SF16">
    <property type="entry name" value="ALDEHYDE DEHYDROGENASE TYPE III, ISOFORM Q"/>
    <property type="match status" value="1"/>
</dbReference>
<keyword evidence="8" id="KW-1185">Reference proteome</keyword>
<dbReference type="Gene3D" id="3.40.309.10">
    <property type="entry name" value="Aldehyde Dehydrogenase, Chain A, domain 2"/>
    <property type="match status" value="1"/>
</dbReference>
<dbReference type="CDD" id="cd07087">
    <property type="entry name" value="ALDH_F3-13-14_CALDH-like"/>
    <property type="match status" value="1"/>
</dbReference>
<evidence type="ECO:0000256" key="4">
    <source>
        <dbReference type="PIRNR" id="PIRNR036492"/>
    </source>
</evidence>
<reference evidence="7" key="1">
    <citation type="journal article" date="2020" name="Fungal Divers.">
        <title>Resolving the Mortierellaceae phylogeny through synthesis of multi-gene phylogenetics and phylogenomics.</title>
        <authorList>
            <person name="Vandepol N."/>
            <person name="Liber J."/>
            <person name="Desiro A."/>
            <person name="Na H."/>
            <person name="Kennedy M."/>
            <person name="Barry K."/>
            <person name="Grigoriev I.V."/>
            <person name="Miller A.N."/>
            <person name="O'Donnell K."/>
            <person name="Stajich J.E."/>
            <person name="Bonito G."/>
        </authorList>
    </citation>
    <scope>NUCLEOTIDE SEQUENCE</scope>
    <source>
        <strain evidence="7">CK1249</strain>
    </source>
</reference>
<dbReference type="Gene3D" id="3.40.605.10">
    <property type="entry name" value="Aldehyde Dehydrogenase, Chain A, domain 1"/>
    <property type="match status" value="1"/>
</dbReference>
<dbReference type="PANTHER" id="PTHR43570">
    <property type="entry name" value="ALDEHYDE DEHYDROGENASE"/>
    <property type="match status" value="1"/>
</dbReference>
<dbReference type="FunFam" id="3.40.605.10:FF:000004">
    <property type="entry name" value="Aldehyde dehydrogenase"/>
    <property type="match status" value="1"/>
</dbReference>
<dbReference type="GO" id="GO:0006081">
    <property type="term" value="P:aldehyde metabolic process"/>
    <property type="evidence" value="ECO:0007669"/>
    <property type="project" value="InterPro"/>
</dbReference>
<feature type="active site" evidence="5">
    <location>
        <position position="245"/>
    </location>
</feature>
<comment type="caution">
    <text evidence="7">The sequence shown here is derived from an EMBL/GenBank/DDBJ whole genome shotgun (WGS) entry which is preliminary data.</text>
</comment>
<dbReference type="InterPro" id="IPR016162">
    <property type="entry name" value="Ald_DH_N"/>
</dbReference>
<dbReference type="InterPro" id="IPR016161">
    <property type="entry name" value="Ald_DH/histidinol_DH"/>
</dbReference>
<name>A0A9P6M1T6_MORAP</name>
<evidence type="ECO:0000256" key="1">
    <source>
        <dbReference type="ARBA" id="ARBA00009986"/>
    </source>
</evidence>
<keyword evidence="3" id="KW-0520">NAD</keyword>
<evidence type="ECO:0000259" key="6">
    <source>
        <dbReference type="Pfam" id="PF00171"/>
    </source>
</evidence>
<evidence type="ECO:0000256" key="5">
    <source>
        <dbReference type="PIRSR" id="PIRSR036492-1"/>
    </source>
</evidence>
<evidence type="ECO:0000256" key="3">
    <source>
        <dbReference type="ARBA" id="ARBA00023027"/>
    </source>
</evidence>
<dbReference type="EMBL" id="JAAAHY010000572">
    <property type="protein sequence ID" value="KAF9961786.1"/>
    <property type="molecule type" value="Genomic_DNA"/>
</dbReference>
<dbReference type="Pfam" id="PF00171">
    <property type="entry name" value="Aldedh"/>
    <property type="match status" value="1"/>
</dbReference>
<evidence type="ECO:0000313" key="7">
    <source>
        <dbReference type="EMBL" id="KAF9961786.1"/>
    </source>
</evidence>
<evidence type="ECO:0000256" key="2">
    <source>
        <dbReference type="ARBA" id="ARBA00023002"/>
    </source>
</evidence>
<organism evidence="7 8">
    <name type="scientific">Mortierella alpina</name>
    <name type="common">Oleaginous fungus</name>
    <name type="synonym">Mortierella renispora</name>
    <dbReference type="NCBI Taxonomy" id="64518"/>
    <lineage>
        <taxon>Eukaryota</taxon>
        <taxon>Fungi</taxon>
        <taxon>Fungi incertae sedis</taxon>
        <taxon>Mucoromycota</taxon>
        <taxon>Mortierellomycotina</taxon>
        <taxon>Mortierellomycetes</taxon>
        <taxon>Mortierellales</taxon>
        <taxon>Mortierellaceae</taxon>
        <taxon>Mortierella</taxon>
    </lineage>
</organism>
<dbReference type="FunFam" id="3.40.309.10:FF:000003">
    <property type="entry name" value="Aldehyde dehydrogenase"/>
    <property type="match status" value="1"/>
</dbReference>
<feature type="active site" evidence="5">
    <location>
        <position position="211"/>
    </location>
</feature>
<dbReference type="SUPFAM" id="SSF53720">
    <property type="entry name" value="ALDH-like"/>
    <property type="match status" value="1"/>
</dbReference>
<keyword evidence="2 4" id="KW-0560">Oxidoreductase</keyword>
<dbReference type="GO" id="GO:0004029">
    <property type="term" value="F:aldehyde dehydrogenase (NAD+) activity"/>
    <property type="evidence" value="ECO:0007669"/>
    <property type="project" value="TreeGrafter"/>
</dbReference>
<dbReference type="InterPro" id="IPR015590">
    <property type="entry name" value="Aldehyde_DH_dom"/>
</dbReference>
<comment type="similarity">
    <text evidence="1 4">Belongs to the aldehyde dehydrogenase family.</text>
</comment>